<dbReference type="OrthoDB" id="6472729at2759"/>
<dbReference type="Proteomes" id="UP000499080">
    <property type="component" value="Unassembled WGS sequence"/>
</dbReference>
<evidence type="ECO:0000313" key="2">
    <source>
        <dbReference type="Proteomes" id="UP000499080"/>
    </source>
</evidence>
<keyword evidence="2" id="KW-1185">Reference proteome</keyword>
<dbReference type="EMBL" id="BGPR01000975">
    <property type="protein sequence ID" value="GBM41840.1"/>
    <property type="molecule type" value="Genomic_DNA"/>
</dbReference>
<proteinExistence type="predicted"/>
<name>A0A4Y2FK31_ARAVE</name>
<organism evidence="1 2">
    <name type="scientific">Araneus ventricosus</name>
    <name type="common">Orbweaver spider</name>
    <name type="synonym">Epeira ventricosa</name>
    <dbReference type="NCBI Taxonomy" id="182803"/>
    <lineage>
        <taxon>Eukaryota</taxon>
        <taxon>Metazoa</taxon>
        <taxon>Ecdysozoa</taxon>
        <taxon>Arthropoda</taxon>
        <taxon>Chelicerata</taxon>
        <taxon>Arachnida</taxon>
        <taxon>Araneae</taxon>
        <taxon>Araneomorphae</taxon>
        <taxon>Entelegynae</taxon>
        <taxon>Araneoidea</taxon>
        <taxon>Araneidae</taxon>
        <taxon>Araneus</taxon>
    </lineage>
</organism>
<reference evidence="1 2" key="1">
    <citation type="journal article" date="2019" name="Sci. Rep.">
        <title>Orb-weaving spider Araneus ventricosus genome elucidates the spidroin gene catalogue.</title>
        <authorList>
            <person name="Kono N."/>
            <person name="Nakamura H."/>
            <person name="Ohtoshi R."/>
            <person name="Moran D.A.P."/>
            <person name="Shinohara A."/>
            <person name="Yoshida Y."/>
            <person name="Fujiwara M."/>
            <person name="Mori M."/>
            <person name="Tomita M."/>
            <person name="Arakawa K."/>
        </authorList>
    </citation>
    <scope>NUCLEOTIDE SEQUENCE [LARGE SCALE GENOMIC DNA]</scope>
</reference>
<dbReference type="AlphaFoldDB" id="A0A4Y2FK31"/>
<comment type="caution">
    <text evidence="1">The sequence shown here is derived from an EMBL/GenBank/DDBJ whole genome shotgun (WGS) entry which is preliminary data.</text>
</comment>
<accession>A0A4Y2FK31</accession>
<gene>
    <name evidence="1" type="ORF">AVEN_141147_1</name>
</gene>
<protein>
    <submittedName>
        <fullName evidence="1">Uncharacterized protein</fullName>
    </submittedName>
</protein>
<evidence type="ECO:0000313" key="1">
    <source>
        <dbReference type="EMBL" id="GBM41840.1"/>
    </source>
</evidence>
<sequence>MDKASPFLKGFARIPPLDRDPLKMAMDICFVPSLQHLASSKIVASLFNKVLQITDVSSLCGPPLVKGKHLKLRKSRYMKYREIKKRIKKEIRKLIPCASLQKRLKNFISPLYCEIKEWLKTCRSLSLVKYDTLLVIMDNIPHFWLTDGTIDLEKSAKSVVENSDILIDRFIFACTYCLYEDVLILWELLSETEKDELRSDSDFVVKEWIAWLESWLNKDWQFCVAWILGTPLWNKNISVLKRVLGALTPSERTHYLRKVLIGREMSCDVMRFGLSLMTRDEQELILKESPVEVFKCITCWPVRSSIFDTVDIL</sequence>